<proteinExistence type="predicted"/>
<evidence type="ECO:0000256" key="7">
    <source>
        <dbReference type="ARBA" id="ARBA00023239"/>
    </source>
</evidence>
<dbReference type="SUPFAM" id="SSF53383">
    <property type="entry name" value="PLP-dependent transferases"/>
    <property type="match status" value="1"/>
</dbReference>
<dbReference type="Proteomes" id="UP000294682">
    <property type="component" value="Unassembled WGS sequence"/>
</dbReference>
<dbReference type="InterPro" id="IPR005860">
    <property type="entry name" value="CobD"/>
</dbReference>
<dbReference type="GO" id="GO:0009236">
    <property type="term" value="P:cobalamin biosynthetic process"/>
    <property type="evidence" value="ECO:0007669"/>
    <property type="project" value="UniProtKB-KW"/>
</dbReference>
<keyword evidence="7" id="KW-0456">Lyase</keyword>
<evidence type="ECO:0000313" key="11">
    <source>
        <dbReference type="EMBL" id="TCL42291.1"/>
    </source>
</evidence>
<evidence type="ECO:0000313" key="12">
    <source>
        <dbReference type="Proteomes" id="UP000294682"/>
    </source>
</evidence>
<keyword evidence="6" id="KW-0663">Pyridoxal phosphate</keyword>
<evidence type="ECO:0000256" key="1">
    <source>
        <dbReference type="ARBA" id="ARBA00001933"/>
    </source>
</evidence>
<dbReference type="CDD" id="cd00609">
    <property type="entry name" value="AAT_like"/>
    <property type="match status" value="1"/>
</dbReference>
<evidence type="ECO:0000259" key="10">
    <source>
        <dbReference type="Pfam" id="PF00155"/>
    </source>
</evidence>
<dbReference type="Gene3D" id="3.40.640.10">
    <property type="entry name" value="Type I PLP-dependent aspartate aminotransferase-like (Major domain)"/>
    <property type="match status" value="1"/>
</dbReference>
<organism evidence="11 12">
    <name type="scientific">Harryflintia acetispora</name>
    <dbReference type="NCBI Taxonomy" id="1849041"/>
    <lineage>
        <taxon>Bacteria</taxon>
        <taxon>Bacillati</taxon>
        <taxon>Bacillota</taxon>
        <taxon>Clostridia</taxon>
        <taxon>Eubacteriales</taxon>
        <taxon>Oscillospiraceae</taxon>
        <taxon>Harryflintia</taxon>
    </lineage>
</organism>
<dbReference type="InterPro" id="IPR015421">
    <property type="entry name" value="PyrdxlP-dep_Trfase_major"/>
</dbReference>
<dbReference type="EC" id="4.1.1.81" evidence="4"/>
<comment type="pathway">
    <text evidence="3">Cofactor biosynthesis; adenosylcobalamin biosynthesis.</text>
</comment>
<keyword evidence="12" id="KW-1185">Reference proteome</keyword>
<feature type="domain" description="Aminotransferase class I/classII large" evidence="10">
    <location>
        <begin position="20"/>
        <end position="340"/>
    </location>
</feature>
<gene>
    <name evidence="11" type="ORF">EDD78_11155</name>
</gene>
<comment type="catalytic activity">
    <reaction evidence="9">
        <text>O-phospho-L-threonine + H(+) = (R)-1-aminopropan-2-yl phosphate + CO2</text>
        <dbReference type="Rhea" id="RHEA:11492"/>
        <dbReference type="ChEBI" id="CHEBI:15378"/>
        <dbReference type="ChEBI" id="CHEBI:16526"/>
        <dbReference type="ChEBI" id="CHEBI:58563"/>
        <dbReference type="ChEBI" id="CHEBI:58675"/>
        <dbReference type="EC" id="4.1.1.81"/>
    </reaction>
</comment>
<name>A0A9X8UHD3_9FIRM</name>
<evidence type="ECO:0000256" key="6">
    <source>
        <dbReference type="ARBA" id="ARBA00022898"/>
    </source>
</evidence>
<comment type="function">
    <text evidence="2">Decarboxylates L-threonine-O-3-phosphate to yield (R)-1-amino-2-propanol O-2-phosphate, the precursor for the linkage between the nucleotide loop and the corrin ring in cobalamin.</text>
</comment>
<comment type="caution">
    <text evidence="11">The sequence shown here is derived from an EMBL/GenBank/DDBJ whole genome shotgun (WGS) entry which is preliminary data.</text>
</comment>
<evidence type="ECO:0000256" key="8">
    <source>
        <dbReference type="ARBA" id="ARBA00029996"/>
    </source>
</evidence>
<dbReference type="RefSeq" id="WP_132085040.1">
    <property type="nucleotide sequence ID" value="NZ_SLUK01000011.1"/>
</dbReference>
<dbReference type="NCBIfam" id="TIGR01140">
    <property type="entry name" value="L_thr_O3P_dcar"/>
    <property type="match status" value="1"/>
</dbReference>
<dbReference type="GO" id="GO:0048472">
    <property type="term" value="F:threonine-phosphate decarboxylase activity"/>
    <property type="evidence" value="ECO:0007669"/>
    <property type="project" value="UniProtKB-EC"/>
</dbReference>
<dbReference type="Pfam" id="PF00155">
    <property type="entry name" value="Aminotran_1_2"/>
    <property type="match status" value="1"/>
</dbReference>
<dbReference type="InterPro" id="IPR015422">
    <property type="entry name" value="PyrdxlP-dep_Trfase_small"/>
</dbReference>
<dbReference type="AlphaFoldDB" id="A0A9X8UHD3"/>
<evidence type="ECO:0000256" key="3">
    <source>
        <dbReference type="ARBA" id="ARBA00004953"/>
    </source>
</evidence>
<dbReference type="EMBL" id="SLUK01000011">
    <property type="protein sequence ID" value="TCL42291.1"/>
    <property type="molecule type" value="Genomic_DNA"/>
</dbReference>
<evidence type="ECO:0000256" key="4">
    <source>
        <dbReference type="ARBA" id="ARBA00012285"/>
    </source>
</evidence>
<dbReference type="InterPro" id="IPR015424">
    <property type="entry name" value="PyrdxlP-dep_Trfase"/>
</dbReference>
<dbReference type="Gene3D" id="3.90.1150.10">
    <property type="entry name" value="Aspartate Aminotransferase, domain 1"/>
    <property type="match status" value="1"/>
</dbReference>
<protein>
    <recommendedName>
        <fullName evidence="4">threonine-phosphate decarboxylase</fullName>
        <ecNumber evidence="4">4.1.1.81</ecNumber>
    </recommendedName>
    <alternativeName>
        <fullName evidence="8">L-threonine-O-3-phosphate decarboxylase</fullName>
    </alternativeName>
</protein>
<dbReference type="GO" id="GO:0030170">
    <property type="term" value="F:pyridoxal phosphate binding"/>
    <property type="evidence" value="ECO:0007669"/>
    <property type="project" value="InterPro"/>
</dbReference>
<accession>A0A9X8UHD3</accession>
<dbReference type="InterPro" id="IPR004839">
    <property type="entry name" value="Aminotransferase_I/II_large"/>
</dbReference>
<evidence type="ECO:0000256" key="5">
    <source>
        <dbReference type="ARBA" id="ARBA00022573"/>
    </source>
</evidence>
<keyword evidence="5" id="KW-0169">Cobalamin biosynthesis</keyword>
<dbReference type="PANTHER" id="PTHR42885:SF1">
    <property type="entry name" value="THREONINE-PHOSPHATE DECARBOXYLASE"/>
    <property type="match status" value="1"/>
</dbReference>
<reference evidence="11 12" key="1">
    <citation type="submission" date="2019-03" db="EMBL/GenBank/DDBJ databases">
        <title>Genomic Encyclopedia of Type Strains, Phase IV (KMG-IV): sequencing the most valuable type-strain genomes for metagenomic binning, comparative biology and taxonomic classification.</title>
        <authorList>
            <person name="Goeker M."/>
        </authorList>
    </citation>
    <scope>NUCLEOTIDE SEQUENCE [LARGE SCALE GENOMIC DNA]</scope>
    <source>
        <strain evidence="11 12">DSM 100433</strain>
    </source>
</reference>
<dbReference type="PANTHER" id="PTHR42885">
    <property type="entry name" value="HISTIDINOL-PHOSPHATE AMINOTRANSFERASE-RELATED"/>
    <property type="match status" value="1"/>
</dbReference>
<evidence type="ECO:0000256" key="2">
    <source>
        <dbReference type="ARBA" id="ARBA00003444"/>
    </source>
</evidence>
<evidence type="ECO:0000256" key="9">
    <source>
        <dbReference type="ARBA" id="ARBA00048531"/>
    </source>
</evidence>
<sequence length="351" mass="38906">MELIHGGDIYSARARMQGEILDFSANLNPLGLPEGVRRVLAESADACACYPDPLCRELCAAIAAHEGVPKEIVLCGNGAADLIFRLCQALRPHRALILAPTFAEYEQALRAVGCEVERHYLKEADEFCLTETILERLTPGLDLVFLCNPNNPTGQVADPGLMEEILLRCGQNGILLAADECFVDFLDEPGRHTLRAQLGESRHLLILRAFTKIYAMAGLRLGYCLCSDGALLERMAECGQPWSVSVPAQLAGVQALREHEYLKESAALIRSEREYLRRGLLALGFGVMGSRANYIFFRSPVAGLRGKLERENILIRSCKNYPGLDGRYYRVAVRTRRENSLLLAALRDCVR</sequence>
<comment type="cofactor">
    <cofactor evidence="1">
        <name>pyridoxal 5'-phosphate</name>
        <dbReference type="ChEBI" id="CHEBI:597326"/>
    </cofactor>
</comment>